<evidence type="ECO:0000313" key="8">
    <source>
        <dbReference type="Proteomes" id="UP001163726"/>
    </source>
</evidence>
<dbReference type="NCBIfam" id="TIGR02937">
    <property type="entry name" value="sigma70-ECF"/>
    <property type="match status" value="1"/>
</dbReference>
<dbReference type="Proteomes" id="UP001163726">
    <property type="component" value="Chromosome"/>
</dbReference>
<dbReference type="InterPro" id="IPR013325">
    <property type="entry name" value="RNA_pol_sigma_r2"/>
</dbReference>
<dbReference type="InterPro" id="IPR036388">
    <property type="entry name" value="WH-like_DNA-bd_sf"/>
</dbReference>
<dbReference type="Pfam" id="PF08281">
    <property type="entry name" value="Sigma70_r4_2"/>
    <property type="match status" value="1"/>
</dbReference>
<sequence length="181" mass="20714">MEHEQHLKLLKATALGDKQAFAELYHATSAQLYAVCFKMLKQKELSEEALQEAYVRIWHNAGEYQLGKGTVLTWMISIVRYRALDLIRYHNVRHELPLQEQDMLQVDESAENSSLEQVGISATKMAECMDELDSDQKQAIHFAYYNGLSHREVCANMGSPLGSIKSWIRRGLQSLQRCLAI</sequence>
<evidence type="ECO:0000313" key="7">
    <source>
        <dbReference type="EMBL" id="WAJ70434.1"/>
    </source>
</evidence>
<dbReference type="InterPro" id="IPR039425">
    <property type="entry name" value="RNA_pol_sigma-70-like"/>
</dbReference>
<name>A0ABY7ALS7_9ALTE</name>
<dbReference type="InterPro" id="IPR007627">
    <property type="entry name" value="RNA_pol_sigma70_r2"/>
</dbReference>
<feature type="domain" description="RNA polymerase sigma-70 region 2" evidence="5">
    <location>
        <begin position="24"/>
        <end position="90"/>
    </location>
</feature>
<evidence type="ECO:0000256" key="1">
    <source>
        <dbReference type="ARBA" id="ARBA00010641"/>
    </source>
</evidence>
<evidence type="ECO:0000256" key="3">
    <source>
        <dbReference type="ARBA" id="ARBA00023082"/>
    </source>
</evidence>
<protein>
    <submittedName>
        <fullName evidence="7">Sigma-70 family RNA polymerase sigma factor</fullName>
    </submittedName>
</protein>
<accession>A0ABY7ALS7</accession>
<reference evidence="7" key="1">
    <citation type="submission" date="2022-10" db="EMBL/GenBank/DDBJ databases">
        <title>Catenovulum adriacola sp. nov. isolated in the Harbour of Susak.</title>
        <authorList>
            <person name="Schoch T."/>
            <person name="Reich S.J."/>
            <person name="Stoeferle S."/>
            <person name="Flaiz M."/>
            <person name="Kazda M."/>
            <person name="Riedel C.U."/>
            <person name="Duerre P."/>
        </authorList>
    </citation>
    <scope>NUCLEOTIDE SEQUENCE</scope>
    <source>
        <strain evidence="7">TS8</strain>
    </source>
</reference>
<dbReference type="InterPro" id="IPR013324">
    <property type="entry name" value="RNA_pol_sigma_r3/r4-like"/>
</dbReference>
<dbReference type="PANTHER" id="PTHR43133:SF62">
    <property type="entry name" value="RNA POLYMERASE SIGMA FACTOR SIGZ"/>
    <property type="match status" value="1"/>
</dbReference>
<dbReference type="RefSeq" id="WP_268074776.1">
    <property type="nucleotide sequence ID" value="NZ_CP109965.1"/>
</dbReference>
<dbReference type="EMBL" id="CP109965">
    <property type="protein sequence ID" value="WAJ70434.1"/>
    <property type="molecule type" value="Genomic_DNA"/>
</dbReference>
<dbReference type="SUPFAM" id="SSF88946">
    <property type="entry name" value="Sigma2 domain of RNA polymerase sigma factors"/>
    <property type="match status" value="1"/>
</dbReference>
<gene>
    <name evidence="7" type="ORF">OLW01_01045</name>
</gene>
<comment type="similarity">
    <text evidence="1">Belongs to the sigma-70 factor family. ECF subfamily.</text>
</comment>
<keyword evidence="8" id="KW-1185">Reference proteome</keyword>
<dbReference type="Gene3D" id="1.10.1740.10">
    <property type="match status" value="1"/>
</dbReference>
<dbReference type="Gene3D" id="1.10.10.10">
    <property type="entry name" value="Winged helix-like DNA-binding domain superfamily/Winged helix DNA-binding domain"/>
    <property type="match status" value="1"/>
</dbReference>
<feature type="domain" description="RNA polymerase sigma factor 70 region 4 type 2" evidence="6">
    <location>
        <begin position="125"/>
        <end position="175"/>
    </location>
</feature>
<keyword evidence="4" id="KW-0804">Transcription</keyword>
<evidence type="ECO:0000259" key="6">
    <source>
        <dbReference type="Pfam" id="PF08281"/>
    </source>
</evidence>
<organism evidence="7 8">
    <name type="scientific">Catenovulum adriaticum</name>
    <dbReference type="NCBI Taxonomy" id="2984846"/>
    <lineage>
        <taxon>Bacteria</taxon>
        <taxon>Pseudomonadati</taxon>
        <taxon>Pseudomonadota</taxon>
        <taxon>Gammaproteobacteria</taxon>
        <taxon>Alteromonadales</taxon>
        <taxon>Alteromonadaceae</taxon>
        <taxon>Catenovulum</taxon>
    </lineage>
</organism>
<keyword evidence="2" id="KW-0805">Transcription regulation</keyword>
<evidence type="ECO:0000256" key="2">
    <source>
        <dbReference type="ARBA" id="ARBA00023015"/>
    </source>
</evidence>
<dbReference type="InterPro" id="IPR013249">
    <property type="entry name" value="RNA_pol_sigma70_r4_t2"/>
</dbReference>
<evidence type="ECO:0000256" key="4">
    <source>
        <dbReference type="ARBA" id="ARBA00023163"/>
    </source>
</evidence>
<dbReference type="PANTHER" id="PTHR43133">
    <property type="entry name" value="RNA POLYMERASE ECF-TYPE SIGMA FACTO"/>
    <property type="match status" value="1"/>
</dbReference>
<evidence type="ECO:0000259" key="5">
    <source>
        <dbReference type="Pfam" id="PF04542"/>
    </source>
</evidence>
<proteinExistence type="inferred from homology"/>
<dbReference type="InterPro" id="IPR014284">
    <property type="entry name" value="RNA_pol_sigma-70_dom"/>
</dbReference>
<dbReference type="SUPFAM" id="SSF88659">
    <property type="entry name" value="Sigma3 and sigma4 domains of RNA polymerase sigma factors"/>
    <property type="match status" value="1"/>
</dbReference>
<dbReference type="Pfam" id="PF04542">
    <property type="entry name" value="Sigma70_r2"/>
    <property type="match status" value="1"/>
</dbReference>
<keyword evidence="3" id="KW-0731">Sigma factor</keyword>
<dbReference type="CDD" id="cd06171">
    <property type="entry name" value="Sigma70_r4"/>
    <property type="match status" value="1"/>
</dbReference>